<comment type="caution">
    <text evidence="3">The sequence shown here is derived from an EMBL/GenBank/DDBJ whole genome shotgun (WGS) entry which is preliminary data.</text>
</comment>
<protein>
    <submittedName>
        <fullName evidence="3">Uncharacterized protein</fullName>
    </submittedName>
</protein>
<evidence type="ECO:0000256" key="1">
    <source>
        <dbReference type="SAM" id="MobiDB-lite"/>
    </source>
</evidence>
<dbReference type="EMBL" id="BJZQ01000006">
    <property type="protein sequence ID" value="GEO89233.1"/>
    <property type="molecule type" value="Genomic_DNA"/>
</dbReference>
<dbReference type="AlphaFoldDB" id="A0A512HUW5"/>
<gene>
    <name evidence="3" type="ORF">AFL01nite_15600</name>
</gene>
<feature type="region of interest" description="Disordered" evidence="1">
    <location>
        <begin position="110"/>
        <end position="134"/>
    </location>
</feature>
<evidence type="ECO:0000256" key="2">
    <source>
        <dbReference type="SAM" id="Phobius"/>
    </source>
</evidence>
<sequence length="134" mass="15044">MGCATVAGVIVRPGSPLGVEVNEVRYGDPYGPAWQQLGSALWDALAVVLWTLVAGSIAFGSCWCMGQFMYTAWVREHPPPRLRFVAERKLRRDIARGLGDLEEYLRERGPACPHDVPSRPARFRTWRRPGAPRR</sequence>
<feature type="compositionally biased region" description="Basic residues" evidence="1">
    <location>
        <begin position="121"/>
        <end position="134"/>
    </location>
</feature>
<organism evidence="3 4">
    <name type="scientific">Aeromicrobium flavum</name>
    <dbReference type="NCBI Taxonomy" id="416568"/>
    <lineage>
        <taxon>Bacteria</taxon>
        <taxon>Bacillati</taxon>
        <taxon>Actinomycetota</taxon>
        <taxon>Actinomycetes</taxon>
        <taxon>Propionibacteriales</taxon>
        <taxon>Nocardioidaceae</taxon>
        <taxon>Aeromicrobium</taxon>
    </lineage>
</organism>
<keyword evidence="2" id="KW-1133">Transmembrane helix</keyword>
<evidence type="ECO:0000313" key="4">
    <source>
        <dbReference type="Proteomes" id="UP000321769"/>
    </source>
</evidence>
<proteinExistence type="predicted"/>
<reference evidence="3 4" key="1">
    <citation type="submission" date="2019-07" db="EMBL/GenBank/DDBJ databases">
        <title>Whole genome shotgun sequence of Aeromicrobium flavum NBRC 107625.</title>
        <authorList>
            <person name="Hosoyama A."/>
            <person name="Uohara A."/>
            <person name="Ohji S."/>
            <person name="Ichikawa N."/>
        </authorList>
    </citation>
    <scope>NUCLEOTIDE SEQUENCE [LARGE SCALE GENOMIC DNA]</scope>
    <source>
        <strain evidence="3 4">NBRC 107625</strain>
    </source>
</reference>
<accession>A0A512HUW5</accession>
<evidence type="ECO:0000313" key="3">
    <source>
        <dbReference type="EMBL" id="GEO89233.1"/>
    </source>
</evidence>
<keyword evidence="2" id="KW-0472">Membrane</keyword>
<name>A0A512HUW5_9ACTN</name>
<keyword evidence="2" id="KW-0812">Transmembrane</keyword>
<keyword evidence="4" id="KW-1185">Reference proteome</keyword>
<feature type="transmembrane region" description="Helical" evidence="2">
    <location>
        <begin position="47"/>
        <end position="73"/>
    </location>
</feature>
<dbReference type="Proteomes" id="UP000321769">
    <property type="component" value="Unassembled WGS sequence"/>
</dbReference>